<evidence type="ECO:0000256" key="1">
    <source>
        <dbReference type="ARBA" id="ARBA00022723"/>
    </source>
</evidence>
<keyword evidence="1" id="KW-0479">Metal-binding</keyword>
<dbReference type="SMART" id="SM00355">
    <property type="entry name" value="ZnF_C2H2"/>
    <property type="match status" value="3"/>
</dbReference>
<gene>
    <name evidence="8" type="ORF">SSLN_LOCUS6033</name>
</gene>
<dbReference type="PANTHER" id="PTHR24379">
    <property type="entry name" value="KRAB AND ZINC FINGER DOMAIN-CONTAINING"/>
    <property type="match status" value="1"/>
</dbReference>
<feature type="region of interest" description="Disordered" evidence="6">
    <location>
        <begin position="1"/>
        <end position="23"/>
    </location>
</feature>
<evidence type="ECO:0000256" key="5">
    <source>
        <dbReference type="PROSITE-ProRule" id="PRU00042"/>
    </source>
</evidence>
<dbReference type="STRING" id="70667.A0A183SP85"/>
<feature type="compositionally biased region" description="Polar residues" evidence="6">
    <location>
        <begin position="451"/>
        <end position="460"/>
    </location>
</feature>
<evidence type="ECO:0000313" key="8">
    <source>
        <dbReference type="EMBL" id="VDL92418.1"/>
    </source>
</evidence>
<evidence type="ECO:0000313" key="9">
    <source>
        <dbReference type="Proteomes" id="UP000275846"/>
    </source>
</evidence>
<keyword evidence="3 5" id="KW-0863">Zinc-finger</keyword>
<protein>
    <submittedName>
        <fullName evidence="10">Protein kinase domain-containing protein</fullName>
    </submittedName>
</protein>
<feature type="compositionally biased region" description="Low complexity" evidence="6">
    <location>
        <begin position="1185"/>
        <end position="1202"/>
    </location>
</feature>
<keyword evidence="4" id="KW-0862">Zinc</keyword>
<feature type="compositionally biased region" description="Polar residues" evidence="6">
    <location>
        <begin position="1175"/>
        <end position="1184"/>
    </location>
</feature>
<organism evidence="10">
    <name type="scientific">Schistocephalus solidus</name>
    <name type="common">Tapeworm</name>
    <dbReference type="NCBI Taxonomy" id="70667"/>
    <lineage>
        <taxon>Eukaryota</taxon>
        <taxon>Metazoa</taxon>
        <taxon>Spiralia</taxon>
        <taxon>Lophotrochozoa</taxon>
        <taxon>Platyhelminthes</taxon>
        <taxon>Cestoda</taxon>
        <taxon>Eucestoda</taxon>
        <taxon>Diphyllobothriidea</taxon>
        <taxon>Diphyllobothriidae</taxon>
        <taxon>Schistocephalus</taxon>
    </lineage>
</organism>
<accession>A0A183SP85</accession>
<feature type="compositionally biased region" description="Low complexity" evidence="6">
    <location>
        <begin position="927"/>
        <end position="940"/>
    </location>
</feature>
<evidence type="ECO:0000256" key="2">
    <source>
        <dbReference type="ARBA" id="ARBA00022737"/>
    </source>
</evidence>
<keyword evidence="2" id="KW-0677">Repeat</keyword>
<evidence type="ECO:0000313" key="10">
    <source>
        <dbReference type="WBParaSite" id="SSLN_0000622601-mRNA-1"/>
    </source>
</evidence>
<dbReference type="SUPFAM" id="SSF57667">
    <property type="entry name" value="beta-beta-alpha zinc fingers"/>
    <property type="match status" value="2"/>
</dbReference>
<dbReference type="PANTHER" id="PTHR24379:SF121">
    <property type="entry name" value="C2H2-TYPE DOMAIN-CONTAINING PROTEIN"/>
    <property type="match status" value="1"/>
</dbReference>
<evidence type="ECO:0000259" key="7">
    <source>
        <dbReference type="PROSITE" id="PS50157"/>
    </source>
</evidence>
<feature type="domain" description="C2H2-type" evidence="7">
    <location>
        <begin position="661"/>
        <end position="688"/>
    </location>
</feature>
<feature type="region of interest" description="Disordered" evidence="6">
    <location>
        <begin position="887"/>
        <end position="940"/>
    </location>
</feature>
<feature type="region of interest" description="Disordered" evidence="6">
    <location>
        <begin position="728"/>
        <end position="753"/>
    </location>
</feature>
<feature type="domain" description="C2H2-type" evidence="7">
    <location>
        <begin position="690"/>
        <end position="718"/>
    </location>
</feature>
<evidence type="ECO:0000256" key="4">
    <source>
        <dbReference type="ARBA" id="ARBA00022833"/>
    </source>
</evidence>
<feature type="compositionally biased region" description="Polar residues" evidence="6">
    <location>
        <begin position="377"/>
        <end position="397"/>
    </location>
</feature>
<dbReference type="EMBL" id="UYSU01033509">
    <property type="protein sequence ID" value="VDL92418.1"/>
    <property type="molecule type" value="Genomic_DNA"/>
</dbReference>
<dbReference type="OrthoDB" id="10072647at2759"/>
<sequence>MIDQNFLDVTSATPPLPSNHVDATTKFRNDLPLQTDHGMPLSLMSYNREDTPKTPLDSSLLLGSTKTQNNVDSLFAPSPSNHDFLDIELPVDPSSVQEIKDLGFNEPRCETTIHPSSGLVTPPDTRVVCNSNGSNIGGHDSLTRQGLPDNTPDIIASRLVASHSIHDDVDGITVDHLKVIKGGCISDTISSGVLSDLPYGAGQIPIRPAISTPGLSKNGRPEFTCLQQPRLAYEYNTDVSSLRTQKVQLSDTKCLQEPAAEDIKSLIAPPFTSDKLDNPEDTICHGSASRLETKKLTDAADSRGLIGVPSNNSINVVRVFPISTTNMSVSDRSSITQTNSESRLLRSSDLRELSDTVVKCSPQFPDSEGYPSPHTQPPNESSLVTGTNNASCPQSGFPSVDEHHVPPTESTSDHSCSPSTSSPSTSLSLGHTASYTALKPESLQPPIKVQSTQNFVSTPGNVPRDLKTEVSSESSPPVVPAKPTTESNSNQVEIYDDAEYAAAAVAAVDSVVSALAGNKAPTSSGALDPALTGTGTDRLYSLSLAPGPSLVNCNSRVCRNSGDAADPCCNVSNNFSSPSSKCVLRCDACDHLLPTPLPLPQHQEYITCPNCHKAVPVKMLVKQRMIPEEAKHVCDNCKRSFVREDKLKRHIMSIHTMEKPHICHICTKAFSRKDKLKDHLKHHERAARNFECTQCQFAFVQKSDLNRHIRGVHQGEPGVGINMTVRRKVPGTSPVRPSKKRRSQDCNVTRPSTTTVAVGNSTVTTTVASSSSQDLALRFFGVPTATEALLKASFAVSWSKNSSAVGSSTTTTASTKTTATTPTALTTTTTTATTTASQAFAAAAAAAAAAGFAQQQHLHQQAAMAAAHPILAAAAASSMMLPSFPAFPATDTPSRRQSFTDTAAPATARHETEGSAAAAIEQQSDVSTQTSNATTTPTTNTSMMVLTRVAAAAAAAAAAGGQSNPAAIMAGGDCQLVIGGHHEISFIIIHPRNVHCWCVDQAARVVWQSDKSVTQQTEKALRRGGGNRLGLRRRGGGGGGRRIIVSLYCRRHRCDTPHQKCTRSLTVAISTPYRREIAVPLPALSSMGFVLRGVRAHCVDRQQHQVTYQYQQQQLLEQQRDRAGYVGSGSPQNQTTAVATSAAAAAAAAAAATLQQRQQQQEQQYLAAVSRQAHEQASQSTTSVPQQPTAAAPTAHYHFTQQPQQQAAATAGFLFPAAAAAAAAAAAPSAAAAAAAAASVTPAFFCHPDGMAGLILSSPYPTTQLALAAAQAQMQAAHAHASAFSQPSCGLSDLQVVANVFAGQQQQQQQPHQQHPQLTAHQQHFYDTSYQHQQSLHHQHQLFLQQQQQQHQPQLASVHNAAAAAAAAATGPAAAVMMSGTGGSQQLKPTNSSQVVLQDAASNYQLAALYQQQQQQQHQAQQQQQQGLVLAYHHQQQLAAAAAAAHQGRQQQQGR</sequence>
<feature type="compositionally biased region" description="Polar residues" evidence="6">
    <location>
        <begin position="891"/>
        <end position="901"/>
    </location>
</feature>
<keyword evidence="9" id="KW-1185">Reference proteome</keyword>
<dbReference type="PROSITE" id="PS00028">
    <property type="entry name" value="ZINC_FINGER_C2H2_1"/>
    <property type="match status" value="3"/>
</dbReference>
<feature type="region of interest" description="Disordered" evidence="6">
    <location>
        <begin position="360"/>
        <end position="428"/>
    </location>
</feature>
<dbReference type="WBParaSite" id="SSLN_0000622601-mRNA-1">
    <property type="protein sequence ID" value="SSLN_0000622601-mRNA-1"/>
    <property type="gene ID" value="SSLN_0000622601"/>
</dbReference>
<name>A0A183SP85_SCHSO</name>
<dbReference type="Proteomes" id="UP000275846">
    <property type="component" value="Unassembled WGS sequence"/>
</dbReference>
<reference evidence="8 9" key="2">
    <citation type="submission" date="2018-11" db="EMBL/GenBank/DDBJ databases">
        <authorList>
            <consortium name="Pathogen Informatics"/>
        </authorList>
    </citation>
    <scope>NUCLEOTIDE SEQUENCE [LARGE SCALE GENOMIC DNA]</scope>
    <source>
        <strain evidence="8 9">NST_G2</strain>
    </source>
</reference>
<dbReference type="Gene3D" id="3.30.160.60">
    <property type="entry name" value="Classic Zinc Finger"/>
    <property type="match status" value="3"/>
</dbReference>
<feature type="domain" description="C2H2-type" evidence="7">
    <location>
        <begin position="632"/>
        <end position="660"/>
    </location>
</feature>
<dbReference type="InterPro" id="IPR013087">
    <property type="entry name" value="Znf_C2H2_type"/>
</dbReference>
<dbReference type="PROSITE" id="PS50157">
    <property type="entry name" value="ZINC_FINGER_C2H2_2"/>
    <property type="match status" value="3"/>
</dbReference>
<reference evidence="10" key="1">
    <citation type="submission" date="2016-06" db="UniProtKB">
        <authorList>
            <consortium name="WormBaseParasite"/>
        </authorList>
    </citation>
    <scope>IDENTIFICATION</scope>
</reference>
<dbReference type="Pfam" id="PF00096">
    <property type="entry name" value="zf-C2H2"/>
    <property type="match status" value="3"/>
</dbReference>
<dbReference type="GO" id="GO:0008270">
    <property type="term" value="F:zinc ion binding"/>
    <property type="evidence" value="ECO:0007669"/>
    <property type="project" value="UniProtKB-KW"/>
</dbReference>
<proteinExistence type="predicted"/>
<evidence type="ECO:0000256" key="3">
    <source>
        <dbReference type="ARBA" id="ARBA00022771"/>
    </source>
</evidence>
<feature type="region of interest" description="Disordered" evidence="6">
    <location>
        <begin position="451"/>
        <end position="490"/>
    </location>
</feature>
<feature type="region of interest" description="Disordered" evidence="6">
    <location>
        <begin position="1165"/>
        <end position="1202"/>
    </location>
</feature>
<dbReference type="InterPro" id="IPR036236">
    <property type="entry name" value="Znf_C2H2_sf"/>
</dbReference>
<feature type="compositionally biased region" description="Low complexity" evidence="6">
    <location>
        <begin position="408"/>
        <end position="428"/>
    </location>
</feature>
<evidence type="ECO:0000256" key="6">
    <source>
        <dbReference type="SAM" id="MobiDB-lite"/>
    </source>
</evidence>
<dbReference type="FunFam" id="3.30.160.60:FF:000065">
    <property type="entry name" value="B-cell CLL/lymphoma 6, member B"/>
    <property type="match status" value="1"/>
</dbReference>